<evidence type="ECO:0000256" key="4">
    <source>
        <dbReference type="ARBA" id="ARBA00022475"/>
    </source>
</evidence>
<feature type="transmembrane region" description="Helical" evidence="13">
    <location>
        <begin position="391"/>
        <end position="413"/>
    </location>
</feature>
<dbReference type="GO" id="GO:0072320">
    <property type="term" value="F:volume-sensitive chloride channel activity"/>
    <property type="evidence" value="ECO:0007669"/>
    <property type="project" value="TreeGrafter"/>
</dbReference>
<protein>
    <submittedName>
        <fullName evidence="14">Uncharacterized protein</fullName>
    </submittedName>
</protein>
<evidence type="ECO:0000256" key="10">
    <source>
        <dbReference type="ARBA" id="ARBA00023180"/>
    </source>
</evidence>
<keyword evidence="3" id="KW-0813">Transport</keyword>
<feature type="transmembrane region" description="Helical" evidence="13">
    <location>
        <begin position="83"/>
        <end position="104"/>
    </location>
</feature>
<keyword evidence="9" id="KW-0869">Chloride channel</keyword>
<dbReference type="EMBL" id="HBGW01027732">
    <property type="protein sequence ID" value="CAD9546777.1"/>
    <property type="molecule type" value="Transcribed_RNA"/>
</dbReference>
<feature type="transmembrane region" description="Helical" evidence="13">
    <location>
        <begin position="205"/>
        <end position="230"/>
    </location>
</feature>
<keyword evidence="7" id="KW-0406">Ion transport</keyword>
<evidence type="ECO:0000256" key="3">
    <source>
        <dbReference type="ARBA" id="ARBA00022448"/>
    </source>
</evidence>
<keyword evidence="11" id="KW-0868">Chloride</keyword>
<gene>
    <name evidence="14" type="ORF">BRAN1462_LOCUS17665</name>
</gene>
<evidence type="ECO:0000313" key="14">
    <source>
        <dbReference type="EMBL" id="CAD9546777.1"/>
    </source>
</evidence>
<evidence type="ECO:0000256" key="1">
    <source>
        <dbReference type="ARBA" id="ARBA00004651"/>
    </source>
</evidence>
<dbReference type="AlphaFoldDB" id="A0A7S2NM59"/>
<dbReference type="PANTHER" id="PTHR12424">
    <property type="entry name" value="TWEETY-RELATED"/>
    <property type="match status" value="1"/>
</dbReference>
<sequence>MPAEWAAPFLAATWGTLLSRLAPQFPPDERADSSDEWFAFAGKCLIAPATTALIGICVATALFVRSCLRGGVDPRRPPSSKPVICTSVLGLLCTAAGVFAYVTVCRVDKNGIVPVVQEVHNIFKDASDAREQFANLTRTGTLLSEAFTEVKSTFPAEVPGEFGEFQSILDEVLEKARSAGSYMAALPKQVSDFAGSNKLAGVAKIVWLSLSVPLVLVMLCCIIIFVMVWATRSLAGRGRCSCRCIHVLGAAVFAPAVLLIAALAACELGGAMAMASFCVDPTENALSIIHKLGNQHSYGISRYYLRGDGNNPLIGVVESIEACEADLKNGRGVSRFLPEGDWSQLTPLVADLRAPLDQLQRLLDPVHVYKRYEDVHKIACPTMVNGLGWLIVSQLAVGLLCLPVLGCMADTFFDRRVAWQSKLQMQMPREYGTMT</sequence>
<keyword evidence="6 13" id="KW-1133">Transmembrane helix</keyword>
<evidence type="ECO:0000256" key="9">
    <source>
        <dbReference type="ARBA" id="ARBA00023173"/>
    </source>
</evidence>
<evidence type="ECO:0000256" key="2">
    <source>
        <dbReference type="ARBA" id="ARBA00009849"/>
    </source>
</evidence>
<evidence type="ECO:0000256" key="12">
    <source>
        <dbReference type="ARBA" id="ARBA00023303"/>
    </source>
</evidence>
<comment type="similarity">
    <text evidence="2">Belongs to the tweety family.</text>
</comment>
<evidence type="ECO:0000256" key="11">
    <source>
        <dbReference type="ARBA" id="ARBA00023214"/>
    </source>
</evidence>
<keyword evidence="10" id="KW-0325">Glycoprotein</keyword>
<dbReference type="PANTHER" id="PTHR12424:SF8">
    <property type="entry name" value="PROTEIN TWEETY"/>
    <property type="match status" value="1"/>
</dbReference>
<keyword evidence="5 13" id="KW-0812">Transmembrane</keyword>
<dbReference type="InterPro" id="IPR006990">
    <property type="entry name" value="Tweety"/>
</dbReference>
<evidence type="ECO:0000256" key="6">
    <source>
        <dbReference type="ARBA" id="ARBA00022989"/>
    </source>
</evidence>
<feature type="transmembrane region" description="Helical" evidence="13">
    <location>
        <begin position="37"/>
        <end position="63"/>
    </location>
</feature>
<feature type="transmembrane region" description="Helical" evidence="13">
    <location>
        <begin position="242"/>
        <end position="265"/>
    </location>
</feature>
<dbReference type="GO" id="GO:0005229">
    <property type="term" value="F:intracellularly calcium-gated chloride channel activity"/>
    <property type="evidence" value="ECO:0007669"/>
    <property type="project" value="TreeGrafter"/>
</dbReference>
<organism evidence="14">
    <name type="scientific">Zooxanthella nutricula</name>
    <dbReference type="NCBI Taxonomy" id="1333877"/>
    <lineage>
        <taxon>Eukaryota</taxon>
        <taxon>Sar</taxon>
        <taxon>Alveolata</taxon>
        <taxon>Dinophyceae</taxon>
        <taxon>Peridiniales</taxon>
        <taxon>Peridiniales incertae sedis</taxon>
        <taxon>Zooxanthella</taxon>
    </lineage>
</organism>
<keyword evidence="12" id="KW-0407">Ion channel</keyword>
<keyword evidence="4" id="KW-1003">Cell membrane</keyword>
<accession>A0A7S2NM59</accession>
<reference evidence="14" key="1">
    <citation type="submission" date="2021-01" db="EMBL/GenBank/DDBJ databases">
        <authorList>
            <person name="Corre E."/>
            <person name="Pelletier E."/>
            <person name="Niang G."/>
            <person name="Scheremetjew M."/>
            <person name="Finn R."/>
            <person name="Kale V."/>
            <person name="Holt S."/>
            <person name="Cochrane G."/>
            <person name="Meng A."/>
            <person name="Brown T."/>
            <person name="Cohen L."/>
        </authorList>
    </citation>
    <scope>NUCLEOTIDE SEQUENCE</scope>
    <source>
        <strain evidence="14">RCC3387</strain>
    </source>
</reference>
<dbReference type="GO" id="GO:0034707">
    <property type="term" value="C:chloride channel complex"/>
    <property type="evidence" value="ECO:0007669"/>
    <property type="project" value="UniProtKB-KW"/>
</dbReference>
<evidence type="ECO:0000256" key="7">
    <source>
        <dbReference type="ARBA" id="ARBA00023065"/>
    </source>
</evidence>
<evidence type="ECO:0000256" key="5">
    <source>
        <dbReference type="ARBA" id="ARBA00022692"/>
    </source>
</evidence>
<comment type="subcellular location">
    <subcellularLocation>
        <location evidence="1">Cell membrane</location>
        <topology evidence="1">Multi-pass membrane protein</topology>
    </subcellularLocation>
</comment>
<proteinExistence type="inferred from homology"/>
<evidence type="ECO:0000256" key="13">
    <source>
        <dbReference type="SAM" id="Phobius"/>
    </source>
</evidence>
<dbReference type="GO" id="GO:0005886">
    <property type="term" value="C:plasma membrane"/>
    <property type="evidence" value="ECO:0007669"/>
    <property type="project" value="UniProtKB-SubCell"/>
</dbReference>
<keyword evidence="8 13" id="KW-0472">Membrane</keyword>
<name>A0A7S2NM59_9DINO</name>
<evidence type="ECO:0000256" key="8">
    <source>
        <dbReference type="ARBA" id="ARBA00023136"/>
    </source>
</evidence>